<proteinExistence type="predicted"/>
<name>A0ABS4PRV4_9PSEU</name>
<evidence type="ECO:0000313" key="5">
    <source>
        <dbReference type="EMBL" id="MBP2182159.1"/>
    </source>
</evidence>
<dbReference type="Gene3D" id="3.30.200.20">
    <property type="entry name" value="Phosphorylase Kinase, domain 1"/>
    <property type="match status" value="1"/>
</dbReference>
<dbReference type="InterPro" id="IPR019775">
    <property type="entry name" value="WD40_repeat_CS"/>
</dbReference>
<dbReference type="SMART" id="SM00028">
    <property type="entry name" value="TPR"/>
    <property type="match status" value="1"/>
</dbReference>
<feature type="repeat" description="WD" evidence="3">
    <location>
        <begin position="487"/>
        <end position="528"/>
    </location>
</feature>
<dbReference type="InterPro" id="IPR000719">
    <property type="entry name" value="Prot_kinase_dom"/>
</dbReference>
<reference evidence="5 6" key="1">
    <citation type="submission" date="2021-03" db="EMBL/GenBank/DDBJ databases">
        <title>Sequencing the genomes of 1000 actinobacteria strains.</title>
        <authorList>
            <person name="Klenk H.-P."/>
        </authorList>
    </citation>
    <scope>NUCLEOTIDE SEQUENCE [LARGE SCALE GENOMIC DNA]</scope>
    <source>
        <strain evidence="5 6">DSM 45510</strain>
    </source>
</reference>
<dbReference type="Gene3D" id="1.10.510.10">
    <property type="entry name" value="Transferase(Phosphotransferase) domain 1"/>
    <property type="match status" value="1"/>
</dbReference>
<dbReference type="SUPFAM" id="SSF56112">
    <property type="entry name" value="Protein kinase-like (PK-like)"/>
    <property type="match status" value="1"/>
</dbReference>
<dbReference type="PROSITE" id="PS50011">
    <property type="entry name" value="PROTEIN_KINASE_DOM"/>
    <property type="match status" value="1"/>
</dbReference>
<dbReference type="PROSITE" id="PS00108">
    <property type="entry name" value="PROTEIN_KINASE_ST"/>
    <property type="match status" value="1"/>
</dbReference>
<comment type="caution">
    <text evidence="5">The sequence shown here is derived from an EMBL/GenBank/DDBJ whole genome shotgun (WGS) entry which is preliminary data.</text>
</comment>
<dbReference type="Gene3D" id="1.25.40.10">
    <property type="entry name" value="Tetratricopeptide repeat domain"/>
    <property type="match status" value="1"/>
</dbReference>
<feature type="repeat" description="WD" evidence="3">
    <location>
        <begin position="828"/>
        <end position="869"/>
    </location>
</feature>
<dbReference type="SUPFAM" id="SSF50978">
    <property type="entry name" value="WD40 repeat-like"/>
    <property type="match status" value="1"/>
</dbReference>
<dbReference type="Pfam" id="PF13432">
    <property type="entry name" value="TPR_16"/>
    <property type="match status" value="2"/>
</dbReference>
<keyword evidence="6" id="KW-1185">Reference proteome</keyword>
<dbReference type="InterPro" id="IPR011009">
    <property type="entry name" value="Kinase-like_dom_sf"/>
</dbReference>
<feature type="domain" description="Protein kinase" evidence="4">
    <location>
        <begin position="15"/>
        <end position="290"/>
    </location>
</feature>
<feature type="repeat" description="WD" evidence="3">
    <location>
        <begin position="925"/>
        <end position="954"/>
    </location>
</feature>
<gene>
    <name evidence="5" type="ORF">JOM49_003685</name>
</gene>
<dbReference type="PROSITE" id="PS50294">
    <property type="entry name" value="WD_REPEATS_REGION"/>
    <property type="match status" value="3"/>
</dbReference>
<dbReference type="InterPro" id="IPR011047">
    <property type="entry name" value="Quinoprotein_ADH-like_sf"/>
</dbReference>
<dbReference type="PROSITE" id="PS00678">
    <property type="entry name" value="WD_REPEATS_1"/>
    <property type="match status" value="3"/>
</dbReference>
<dbReference type="SUPFAM" id="SSF50998">
    <property type="entry name" value="Quinoprotein alcohol dehydrogenase-like"/>
    <property type="match status" value="1"/>
</dbReference>
<evidence type="ECO:0000256" key="3">
    <source>
        <dbReference type="PROSITE-ProRule" id="PRU00221"/>
    </source>
</evidence>
<keyword evidence="2" id="KW-0677">Repeat</keyword>
<feature type="repeat" description="WD" evidence="3">
    <location>
        <begin position="870"/>
        <end position="911"/>
    </location>
</feature>
<dbReference type="InterPro" id="IPR011990">
    <property type="entry name" value="TPR-like_helical_dom_sf"/>
</dbReference>
<evidence type="ECO:0000313" key="6">
    <source>
        <dbReference type="Proteomes" id="UP000741013"/>
    </source>
</evidence>
<dbReference type="InterPro" id="IPR015943">
    <property type="entry name" value="WD40/YVTN_repeat-like_dom_sf"/>
</dbReference>
<dbReference type="Proteomes" id="UP000741013">
    <property type="component" value="Unassembled WGS sequence"/>
</dbReference>
<accession>A0ABS4PRV4</accession>
<feature type="repeat" description="WD" evidence="3">
    <location>
        <begin position="955"/>
        <end position="994"/>
    </location>
</feature>
<dbReference type="InterPro" id="IPR019734">
    <property type="entry name" value="TPR_rpt"/>
</dbReference>
<dbReference type="SMART" id="SM00220">
    <property type="entry name" value="S_TKc"/>
    <property type="match status" value="1"/>
</dbReference>
<dbReference type="PANTHER" id="PTHR22847:SF637">
    <property type="entry name" value="WD REPEAT DOMAIN 5B"/>
    <property type="match status" value="1"/>
</dbReference>
<dbReference type="SMART" id="SM00320">
    <property type="entry name" value="WD40"/>
    <property type="match status" value="12"/>
</dbReference>
<dbReference type="InterPro" id="IPR001680">
    <property type="entry name" value="WD40_rpt"/>
</dbReference>
<keyword evidence="1 3" id="KW-0853">WD repeat</keyword>
<dbReference type="CDD" id="cd14014">
    <property type="entry name" value="STKc_PknB_like"/>
    <property type="match status" value="1"/>
</dbReference>
<evidence type="ECO:0000256" key="1">
    <source>
        <dbReference type="ARBA" id="ARBA00022574"/>
    </source>
</evidence>
<feature type="repeat" description="WD" evidence="3">
    <location>
        <begin position="454"/>
        <end position="486"/>
    </location>
</feature>
<dbReference type="RefSeq" id="WP_209665497.1">
    <property type="nucleotide sequence ID" value="NZ_JAGGMS010000001.1"/>
</dbReference>
<evidence type="ECO:0000256" key="2">
    <source>
        <dbReference type="ARBA" id="ARBA00022737"/>
    </source>
</evidence>
<evidence type="ECO:0000259" key="4">
    <source>
        <dbReference type="PROSITE" id="PS50011"/>
    </source>
</evidence>
<feature type="repeat" description="WD" evidence="3">
    <location>
        <begin position="666"/>
        <end position="707"/>
    </location>
</feature>
<dbReference type="SUPFAM" id="SSF48452">
    <property type="entry name" value="TPR-like"/>
    <property type="match status" value="1"/>
</dbReference>
<organism evidence="5 6">
    <name type="scientific">Amycolatopsis magusensis</name>
    <dbReference type="NCBI Taxonomy" id="882444"/>
    <lineage>
        <taxon>Bacteria</taxon>
        <taxon>Bacillati</taxon>
        <taxon>Actinomycetota</taxon>
        <taxon>Actinomycetes</taxon>
        <taxon>Pseudonocardiales</taxon>
        <taxon>Pseudonocardiaceae</taxon>
        <taxon>Amycolatopsis</taxon>
    </lineage>
</organism>
<dbReference type="InterPro" id="IPR020472">
    <property type="entry name" value="WD40_PAC1"/>
</dbReference>
<dbReference type="Pfam" id="PF00400">
    <property type="entry name" value="WD40"/>
    <property type="match status" value="9"/>
</dbReference>
<sequence length="1105" mass="119038">MGARWQTGDVVDGRYQVERAFENGGMGLVYRVRHLAWGVDLAVKCPRPELFRDEIDRQRFVDEAQVWVSLGLHPNVCACHYVRTLDGIPRVFAEFVPGGSLTDWIRDGRLYEGDRIAVLARILDFAIQTARGLEHAHSRGLVHQDVKPANVLLDEDGTAKVTDFGLARARAVAATQPADTAPGTSILVPTGGLTRAYASPEQTAGQPLSRRADIYSFAVSVLEMFTGGVIWMVGPVAGEALAAHLADGPEAGLPRMPTELAELLADCLRAESADRPRSMAEVAAALAEVYRQVVGVAYPRPEPVAADLRADELNNRALSLLDLGQPDEAAEAFTAARIADPRHLKATYNAGLLRWRRGEITDEDLVTDLEAVRADTGDPWLARHLLAQVQLERGDLDAARELLDGIEQAAPGEPDVEATLRVLRSGRAGHAFCAETVAVPWNQLSSDPLPPKLALCLTPDGRVALTGDDRGRVRVWDVRSGRCVCTLRGHRKRVTSVDITADGRFGITSGEDLSVRVWDLVRGRRLRVFRPPGLGGWSWIRSVHVRDDGRLALAAANDGPVWDVHTGQSRFHLDSHVPDDQARGLALSGSMLEVSADGRTALSAGHQDRTVRLWDLETGRYRVVTTNEKSVSGLAFGADGRTAVVGSYFAHLDVIDLADGRRLHTVAGHYSLVERLALSADGRFLLSGGADDGVRLWELGRDRCLRTFRGHLGRVSEVRFAPWGALSAGEDNTARRWTLPGGFEAAPALSKPRQHPEMVRLDAEVRAIVGEAEQEIAEGRLPRALELLNQARTIEGYERDPRVMAAWRTLGGHCARVGLRASWPLQRLTGHTKLVFSAGLSEDGLIAVTGSQDLSVRIWDARSGSCLHSIEDRPSPVDSVDVGADGRLVLSACRDGEVGVWSAETGGNLVLLRGEQTLGARVARLSADGTTVVTAGMDHAVRVWDVESGQCVRTMTGHRGKVGDLAFGADGRLVASGGDSVRLWDLGSGQCVQSLPAVARTVCLSHDGRFAVSADDSAQLWDIATGQCVRTFETGPVRTARFTGGGRFLACGGSGGISVWDVHSGQVVRAPAEPSVSGLAATPDHLLAAIGDTARLIALDWELES</sequence>
<dbReference type="Pfam" id="PF00069">
    <property type="entry name" value="Pkinase"/>
    <property type="match status" value="1"/>
</dbReference>
<dbReference type="EMBL" id="JAGGMS010000001">
    <property type="protein sequence ID" value="MBP2182159.1"/>
    <property type="molecule type" value="Genomic_DNA"/>
</dbReference>
<dbReference type="InterPro" id="IPR036322">
    <property type="entry name" value="WD40_repeat_dom_sf"/>
</dbReference>
<dbReference type="InterPro" id="IPR008271">
    <property type="entry name" value="Ser/Thr_kinase_AS"/>
</dbReference>
<feature type="repeat" description="WD" evidence="3">
    <location>
        <begin position="602"/>
        <end position="624"/>
    </location>
</feature>
<dbReference type="Gene3D" id="2.130.10.10">
    <property type="entry name" value="YVTN repeat-like/Quinoprotein amine dehydrogenase"/>
    <property type="match status" value="4"/>
</dbReference>
<dbReference type="PANTHER" id="PTHR22847">
    <property type="entry name" value="WD40 REPEAT PROTEIN"/>
    <property type="match status" value="1"/>
</dbReference>
<dbReference type="CDD" id="cd00200">
    <property type="entry name" value="WD40"/>
    <property type="match status" value="2"/>
</dbReference>
<dbReference type="PRINTS" id="PR00320">
    <property type="entry name" value="GPROTEINBRPT"/>
</dbReference>
<protein>
    <submittedName>
        <fullName evidence="5">WD40 repeat protein</fullName>
    </submittedName>
</protein>
<dbReference type="PROSITE" id="PS50082">
    <property type="entry name" value="WD_REPEATS_2"/>
    <property type="match status" value="8"/>
</dbReference>